<evidence type="ECO:0000256" key="5">
    <source>
        <dbReference type="ARBA" id="ARBA00022786"/>
    </source>
</evidence>
<dbReference type="Proteomes" id="UP001470230">
    <property type="component" value="Unassembled WGS sequence"/>
</dbReference>
<dbReference type="EMBL" id="JAPFFF010000007">
    <property type="protein sequence ID" value="KAK8886271.1"/>
    <property type="molecule type" value="Genomic_DNA"/>
</dbReference>
<dbReference type="SMART" id="SM00119">
    <property type="entry name" value="HECTc"/>
    <property type="match status" value="1"/>
</dbReference>
<evidence type="ECO:0000313" key="9">
    <source>
        <dbReference type="Proteomes" id="UP001470230"/>
    </source>
</evidence>
<evidence type="ECO:0000256" key="2">
    <source>
        <dbReference type="ARBA" id="ARBA00004906"/>
    </source>
</evidence>
<dbReference type="PANTHER" id="PTHR11254:SF440">
    <property type="entry name" value="E3 UBIQUITIN-PROTEIN LIGASE NEDD-4"/>
    <property type="match status" value="1"/>
</dbReference>
<feature type="active site" description="Glycyl thioester intermediate" evidence="6">
    <location>
        <position position="1596"/>
    </location>
</feature>
<dbReference type="Gene3D" id="3.30.2410.10">
    <property type="entry name" value="Hect, E3 ligase catalytic domain"/>
    <property type="match status" value="1"/>
</dbReference>
<dbReference type="PANTHER" id="PTHR11254">
    <property type="entry name" value="HECT DOMAIN UBIQUITIN-PROTEIN LIGASE"/>
    <property type="match status" value="1"/>
</dbReference>
<evidence type="ECO:0000256" key="4">
    <source>
        <dbReference type="ARBA" id="ARBA00022679"/>
    </source>
</evidence>
<comment type="pathway">
    <text evidence="2">Protein modification; protein ubiquitination.</text>
</comment>
<dbReference type="Gene3D" id="3.90.1750.10">
    <property type="entry name" value="Hect, E3 ligase catalytic domains"/>
    <property type="match status" value="1"/>
</dbReference>
<keyword evidence="4" id="KW-0808">Transferase</keyword>
<dbReference type="EC" id="2.3.2.26" evidence="3"/>
<evidence type="ECO:0000259" key="7">
    <source>
        <dbReference type="PROSITE" id="PS50237"/>
    </source>
</evidence>
<protein>
    <recommendedName>
        <fullName evidence="3">HECT-type E3 ubiquitin transferase</fullName>
        <ecNumber evidence="3">2.3.2.26</ecNumber>
    </recommendedName>
</protein>
<keyword evidence="5 6" id="KW-0833">Ubl conjugation pathway</keyword>
<reference evidence="8 9" key="1">
    <citation type="submission" date="2024-04" db="EMBL/GenBank/DDBJ databases">
        <title>Tritrichomonas musculus Genome.</title>
        <authorList>
            <person name="Alves-Ferreira E."/>
            <person name="Grigg M."/>
            <person name="Lorenzi H."/>
            <person name="Galac M."/>
        </authorList>
    </citation>
    <scope>NUCLEOTIDE SEQUENCE [LARGE SCALE GENOMIC DNA]</scope>
    <source>
        <strain evidence="8 9">EAF2021</strain>
    </source>
</reference>
<dbReference type="InterPro" id="IPR035983">
    <property type="entry name" value="Hect_E3_ubiquitin_ligase"/>
</dbReference>
<dbReference type="InterPro" id="IPR000569">
    <property type="entry name" value="HECT_dom"/>
</dbReference>
<sequence length="1628" mass="191191">MNDDIRLIERAQQVCMNLEFKLNIDEVTDFLQIVQASLHNELSINEMIEIKEAVRKCFTKYPDQLLLYLNDFTDNYKRNESYIILTASILSVICQKGQTSLISKSSLIANEIFEMIFPQIENDELFLYDNRINPLFKTSLILDLLYSVDLTSDKIFKFIPYLYSQTILNHKISNFFNFYEDSNINLDIFSQADESYEEIIKYIECKEIKYVYKMNIIELSFLFFSLKFIKSKGRNQIEDISKDCIIILTALVLLNIQKAKINVNLSNNNLSSIILEVIELLKNNSSTVQIVSIDFILSNYLDQYKTELISFDVFAQMLEILFKQLINNEYPGNKTILLSAIFKLSDSSQFPNKDEIIKNFFKTNQKVILQYIINNLEEINKSDFNDRLDLNVFDSELFFDYLRDVSLLENITVFIVKHCCVSKKYFSSHLPTLINEKIKEEQWKEVLLIGKLMQNVELYKELFSLKELSIPFNVKEELFGTSINEDDTIDEILDHILNDPNPERNNIHFLILIHKMIEDKVLLHGYLTYIVTWNYDSYYSIENYLTMFKKEYEYFPEDFVQITNKIFQFQEEENVLLMKTNFNISSLQSTEFGLSIVSNLYKSIEDKPDCFQSFLCLNNISNAFPFLFEENTPKMFDIVFQSFEYISFGFEDNPNSEKIKLLKTNYAAISFLISTLRSPLILDKFLTLIFADMESFSDSQVYCIFNVLRCLSKYYSDINRYQQYILKYSFLEKVGRLLQREIINDEFRLSYKEQIYAFVNCEYNKIQKITNAMILYLNELNSPEYPLRYLININIFGMKFVNGSLSLKFIKLPHEVFDFLYRINECLEFSLYFNFGINRKEKPSDGQINEFTSKLIKDFQHEKFSKELLYEGPITIKMIRYLATIPKCISEHILFSDKGKYIPLSSEMYNAYSQVVNHLNELKNKSENDNDEDDIDVSLINKNDYLNSLYDQELLYENLFQDMINITDNSDCYQVILIIFDKLMKNKTSQSLIIEIITKHLRHFHENIASNLNVSLLKIISFIERNKNADGLKEKLYDFGNYILDIVLSPLYRNDHDILLKSCQLFISYDENNLPIYINHLVAFVFLTRNHEVISEALKIIFKFGSSKFNDIQHLIQSIFKEDFDKREISNNAIGYIEYLRANSQDELQFFINELENSFVDYLNKDPKNQETLSFICNFFKVLVPSRKSQICFSGVINEKTPEIPQYVMETFRLFWEMFRKHQSSFNELLQSNPLLYEKFTFLMDYPEVINFQIRSSFFFQKMMKKINKKRELLLDIEKSNVFESSYFNLMNIKPEDLLNKLNVLFISSDNVTVDAGGPTREWFMRITKEILNANFGLFDCSLTSKYYQPSRSSSSKKNYLDYFRFIGQIIARGLIQGISIGAQFTISFCKQILNQKPSLNDLEEFDEQLANSLKWILENDDVEQLCRTFVIDIEESDGVKSIPLIENGDQIELTNNNKNEYVDLYVNFVLQKSIEKQINSFCKGFNSLISHQELKIFSPNELQLIISGSSHIDADDFIAHTVVGYPYTKDSLIVRLFVDLIKKWDNEQLVKLLIFMTGSSRVPVNGFGEFCRLSGHPLKIQAGGDINRLPQSHTCFNTIDLPPYESEEELSKKLLMAISECETFDLY</sequence>
<keyword evidence="9" id="KW-1185">Reference proteome</keyword>
<gene>
    <name evidence="8" type="ORF">M9Y10_041732</name>
</gene>
<dbReference type="PROSITE" id="PS50237">
    <property type="entry name" value="HECT"/>
    <property type="match status" value="1"/>
</dbReference>
<evidence type="ECO:0000313" key="8">
    <source>
        <dbReference type="EMBL" id="KAK8886271.1"/>
    </source>
</evidence>
<dbReference type="SUPFAM" id="SSF56204">
    <property type="entry name" value="Hect, E3 ligase catalytic domain"/>
    <property type="match status" value="1"/>
</dbReference>
<proteinExistence type="predicted"/>
<dbReference type="CDD" id="cd00078">
    <property type="entry name" value="HECTc"/>
    <property type="match status" value="1"/>
</dbReference>
<feature type="domain" description="HECT" evidence="7">
    <location>
        <begin position="1294"/>
        <end position="1628"/>
    </location>
</feature>
<dbReference type="Gene3D" id="3.30.2160.10">
    <property type="entry name" value="Hect, E3 ligase catalytic domain"/>
    <property type="match status" value="1"/>
</dbReference>
<evidence type="ECO:0000256" key="6">
    <source>
        <dbReference type="PROSITE-ProRule" id="PRU00104"/>
    </source>
</evidence>
<name>A0ABR2K578_9EUKA</name>
<comment type="caution">
    <text evidence="8">The sequence shown here is derived from an EMBL/GenBank/DDBJ whole genome shotgun (WGS) entry which is preliminary data.</text>
</comment>
<accession>A0ABR2K578</accession>
<organism evidence="8 9">
    <name type="scientific">Tritrichomonas musculus</name>
    <dbReference type="NCBI Taxonomy" id="1915356"/>
    <lineage>
        <taxon>Eukaryota</taxon>
        <taxon>Metamonada</taxon>
        <taxon>Parabasalia</taxon>
        <taxon>Tritrichomonadida</taxon>
        <taxon>Tritrichomonadidae</taxon>
        <taxon>Tritrichomonas</taxon>
    </lineage>
</organism>
<dbReference type="InterPro" id="IPR050409">
    <property type="entry name" value="E3_ubiq-protein_ligase"/>
</dbReference>
<evidence type="ECO:0000256" key="3">
    <source>
        <dbReference type="ARBA" id="ARBA00012485"/>
    </source>
</evidence>
<dbReference type="Pfam" id="PF00632">
    <property type="entry name" value="HECT"/>
    <property type="match status" value="1"/>
</dbReference>
<evidence type="ECO:0000256" key="1">
    <source>
        <dbReference type="ARBA" id="ARBA00000885"/>
    </source>
</evidence>
<comment type="catalytic activity">
    <reaction evidence="1">
        <text>S-ubiquitinyl-[E2 ubiquitin-conjugating enzyme]-L-cysteine + [acceptor protein]-L-lysine = [E2 ubiquitin-conjugating enzyme]-L-cysteine + N(6)-ubiquitinyl-[acceptor protein]-L-lysine.</text>
        <dbReference type="EC" id="2.3.2.26"/>
    </reaction>
</comment>